<dbReference type="EMBL" id="JALNTZ010000010">
    <property type="protein sequence ID" value="KAJ3640367.1"/>
    <property type="molecule type" value="Genomic_DNA"/>
</dbReference>
<evidence type="ECO:0008006" key="4">
    <source>
        <dbReference type="Google" id="ProtNLM"/>
    </source>
</evidence>
<name>A0AA38HPS1_9CUCU</name>
<dbReference type="Proteomes" id="UP001168821">
    <property type="component" value="Unassembled WGS sequence"/>
</dbReference>
<evidence type="ECO:0000313" key="2">
    <source>
        <dbReference type="EMBL" id="KAJ3640367.1"/>
    </source>
</evidence>
<feature type="coiled-coil region" evidence="1">
    <location>
        <begin position="29"/>
        <end position="88"/>
    </location>
</feature>
<proteinExistence type="predicted"/>
<keyword evidence="3" id="KW-1185">Reference proteome</keyword>
<sequence length="163" mass="20129">MIAELINLMEDATEKSKIYIWQGRNNGWNGEYSELRRKAREKLRKWKNNRGRKEEYLRPRENYRRQCEERKRGKREEEEKTIKSLKTEEVWRYINKERRRKTEVSRQIKIHEWKRHFMELFGGCEGKCCKINKGITTTEEMWRGSEITQDKIGRQIERLKRYG</sequence>
<accession>A0AA38HPS1</accession>
<comment type="caution">
    <text evidence="2">The sequence shown here is derived from an EMBL/GenBank/DDBJ whole genome shotgun (WGS) entry which is preliminary data.</text>
</comment>
<keyword evidence="1" id="KW-0175">Coiled coil</keyword>
<protein>
    <recommendedName>
        <fullName evidence="4">Endonuclease-reverse transcriptase</fullName>
    </recommendedName>
</protein>
<gene>
    <name evidence="2" type="ORF">Zmor_003669</name>
</gene>
<dbReference type="AlphaFoldDB" id="A0AA38HPS1"/>
<reference evidence="2" key="1">
    <citation type="journal article" date="2023" name="G3 (Bethesda)">
        <title>Whole genome assemblies of Zophobas morio and Tenebrio molitor.</title>
        <authorList>
            <person name="Kaur S."/>
            <person name="Stinson S.A."/>
            <person name="diCenzo G.C."/>
        </authorList>
    </citation>
    <scope>NUCLEOTIDE SEQUENCE</scope>
    <source>
        <strain evidence="2">QUZm001</strain>
    </source>
</reference>
<organism evidence="2 3">
    <name type="scientific">Zophobas morio</name>
    <dbReference type="NCBI Taxonomy" id="2755281"/>
    <lineage>
        <taxon>Eukaryota</taxon>
        <taxon>Metazoa</taxon>
        <taxon>Ecdysozoa</taxon>
        <taxon>Arthropoda</taxon>
        <taxon>Hexapoda</taxon>
        <taxon>Insecta</taxon>
        <taxon>Pterygota</taxon>
        <taxon>Neoptera</taxon>
        <taxon>Endopterygota</taxon>
        <taxon>Coleoptera</taxon>
        <taxon>Polyphaga</taxon>
        <taxon>Cucujiformia</taxon>
        <taxon>Tenebrionidae</taxon>
        <taxon>Zophobas</taxon>
    </lineage>
</organism>
<evidence type="ECO:0000313" key="3">
    <source>
        <dbReference type="Proteomes" id="UP001168821"/>
    </source>
</evidence>
<evidence type="ECO:0000256" key="1">
    <source>
        <dbReference type="SAM" id="Coils"/>
    </source>
</evidence>